<dbReference type="PANTHER" id="PTHR17608:SF4">
    <property type="entry name" value="GENETIC SUPPRESSOR ELEMENT 1"/>
    <property type="match status" value="1"/>
</dbReference>
<organism evidence="2 3">
    <name type="scientific">Eleutherodactylus coqui</name>
    <name type="common">Puerto Rican coqui</name>
    <dbReference type="NCBI Taxonomy" id="57060"/>
    <lineage>
        <taxon>Eukaryota</taxon>
        <taxon>Metazoa</taxon>
        <taxon>Chordata</taxon>
        <taxon>Craniata</taxon>
        <taxon>Vertebrata</taxon>
        <taxon>Euteleostomi</taxon>
        <taxon>Amphibia</taxon>
        <taxon>Batrachia</taxon>
        <taxon>Anura</taxon>
        <taxon>Neobatrachia</taxon>
        <taxon>Hyloidea</taxon>
        <taxon>Eleutherodactylidae</taxon>
        <taxon>Eleutherodactylinae</taxon>
        <taxon>Eleutherodactylus</taxon>
        <taxon>Eleutherodactylus</taxon>
    </lineage>
</organism>
<dbReference type="Proteomes" id="UP000770717">
    <property type="component" value="Unassembled WGS sequence"/>
</dbReference>
<dbReference type="EMBL" id="WNTK01000012">
    <property type="protein sequence ID" value="KAG9474802.1"/>
    <property type="molecule type" value="Genomic_DNA"/>
</dbReference>
<keyword evidence="3" id="KW-1185">Reference proteome</keyword>
<accession>A0A8J6K0B8</accession>
<comment type="caution">
    <text evidence="2">The sequence shown here is derived from an EMBL/GenBank/DDBJ whole genome shotgun (WGS) entry which is preliminary data.</text>
</comment>
<dbReference type="AlphaFoldDB" id="A0A8J6K0B8"/>
<name>A0A8J6K0B8_ELECQ</name>
<gene>
    <name evidence="2" type="ORF">GDO78_003325</name>
</gene>
<keyword evidence="1" id="KW-0175">Coiled coil</keyword>
<evidence type="ECO:0000313" key="3">
    <source>
        <dbReference type="Proteomes" id="UP000770717"/>
    </source>
</evidence>
<protein>
    <submittedName>
        <fullName evidence="2">Uncharacterized protein</fullName>
    </submittedName>
</protein>
<feature type="coiled-coil region" evidence="1">
    <location>
        <begin position="14"/>
        <end position="69"/>
    </location>
</feature>
<dbReference type="OrthoDB" id="8744624at2759"/>
<dbReference type="InterPro" id="IPR042337">
    <property type="entry name" value="GSE1"/>
</dbReference>
<dbReference type="PANTHER" id="PTHR17608">
    <property type="entry name" value="GENETIC SUPPRESSOR ELEMENT 1"/>
    <property type="match status" value="1"/>
</dbReference>
<reference evidence="2" key="1">
    <citation type="thesis" date="2020" institute="ProQuest LLC" country="789 East Eisenhower Parkway, Ann Arbor, MI, USA">
        <title>Comparative Genomics and Chromosome Evolution.</title>
        <authorList>
            <person name="Mudd A.B."/>
        </authorList>
    </citation>
    <scope>NUCLEOTIDE SEQUENCE</scope>
    <source>
        <strain evidence="2">HN-11 Male</strain>
        <tissue evidence="2">Kidney and liver</tissue>
    </source>
</reference>
<proteinExistence type="predicted"/>
<sequence length="94" mass="11031">MQVVSLPSCCSRYSTEQNLERQVLETQCKRLEAQHYNLSLTAEQISHRMADLMSQKQKVASERERLQAELEHFRKCLVLPPSPWSRGYFKGHPR</sequence>
<evidence type="ECO:0000256" key="1">
    <source>
        <dbReference type="SAM" id="Coils"/>
    </source>
</evidence>
<evidence type="ECO:0000313" key="2">
    <source>
        <dbReference type="EMBL" id="KAG9474802.1"/>
    </source>
</evidence>